<dbReference type="SMART" id="SM00478">
    <property type="entry name" value="ENDO3c"/>
    <property type="match status" value="1"/>
</dbReference>
<dbReference type="Gene3D" id="1.10.1670.40">
    <property type="match status" value="1"/>
</dbReference>
<evidence type="ECO:0000313" key="6">
    <source>
        <dbReference type="EMBL" id="MDE5415272.1"/>
    </source>
</evidence>
<dbReference type="InterPro" id="IPR051912">
    <property type="entry name" value="Alkylbase_DNA_Glycosylase/TA"/>
</dbReference>
<evidence type="ECO:0000256" key="4">
    <source>
        <dbReference type="ARBA" id="ARBA00023204"/>
    </source>
</evidence>
<evidence type="ECO:0000256" key="3">
    <source>
        <dbReference type="ARBA" id="ARBA00022763"/>
    </source>
</evidence>
<evidence type="ECO:0000313" key="7">
    <source>
        <dbReference type="Proteomes" id="UP001148125"/>
    </source>
</evidence>
<comment type="caution">
    <text evidence="6">The sequence shown here is derived from an EMBL/GenBank/DDBJ whole genome shotgun (WGS) entry which is preliminary data.</text>
</comment>
<dbReference type="EC" id="3.2.2.21" evidence="2"/>
<evidence type="ECO:0000256" key="1">
    <source>
        <dbReference type="ARBA" id="ARBA00000086"/>
    </source>
</evidence>
<name>A0ABT5VKJ5_9BACI</name>
<evidence type="ECO:0000259" key="5">
    <source>
        <dbReference type="SMART" id="SM00478"/>
    </source>
</evidence>
<keyword evidence="3" id="KW-0227">DNA damage</keyword>
<gene>
    <name evidence="6" type="ORF">N7Z68_18085</name>
</gene>
<dbReference type="Gene3D" id="1.10.340.30">
    <property type="entry name" value="Hypothetical protein, domain 2"/>
    <property type="match status" value="1"/>
</dbReference>
<dbReference type="RefSeq" id="WP_275119877.1">
    <property type="nucleotide sequence ID" value="NZ_JAOTPO010000014.1"/>
</dbReference>
<comment type="catalytic activity">
    <reaction evidence="1">
        <text>Hydrolysis of alkylated DNA, releasing 3-methyladenine, 3-methylguanine, 7-methylguanine and 7-methyladenine.</text>
        <dbReference type="EC" id="3.2.2.21"/>
    </reaction>
</comment>
<sequence>MKTIIEINTPYAASHLLERLSADPLHVVDRINHEVKVPIYTENKVVSVSFEKNNGVTRLTITGDVEDEEKVLEKLKQIFLWDVDLQDISDHFKHTKLAPIFDIFYGTPIVCDFDLYGCLMKTIIHQQLNMKFAHELTSRFVKTFGFEVGGVPFYPEPSVVSKLEPEQLRQLQFSQRKAEYVIDTSKKIANGELDLEAFHFKTDEEIIEKLVKIRGIGKWTAENFLLFGLGRPNLLPAADIGIQNALKRLYDLETKPKLDQVLDLAAEWEPYSSYASLYLWLSTERPQLVEEIYQKIE</sequence>
<keyword evidence="7" id="KW-1185">Reference proteome</keyword>
<evidence type="ECO:0000256" key="2">
    <source>
        <dbReference type="ARBA" id="ARBA00012000"/>
    </source>
</evidence>
<dbReference type="PANTHER" id="PTHR43003">
    <property type="entry name" value="DNA-3-METHYLADENINE GLYCOSYLASE"/>
    <property type="match status" value="1"/>
</dbReference>
<keyword evidence="4" id="KW-0234">DNA repair</keyword>
<dbReference type="Pfam" id="PF00730">
    <property type="entry name" value="HhH-GPD"/>
    <property type="match status" value="1"/>
</dbReference>
<dbReference type="SUPFAM" id="SSF48150">
    <property type="entry name" value="DNA-glycosylase"/>
    <property type="match status" value="1"/>
</dbReference>
<dbReference type="InterPro" id="IPR011257">
    <property type="entry name" value="DNA_glycosylase"/>
</dbReference>
<dbReference type="InterPro" id="IPR003265">
    <property type="entry name" value="HhH-GPD_domain"/>
</dbReference>
<dbReference type="Proteomes" id="UP001148125">
    <property type="component" value="Unassembled WGS sequence"/>
</dbReference>
<organism evidence="6 7">
    <name type="scientific">Alkalihalobacterium chitinilyticum</name>
    <dbReference type="NCBI Taxonomy" id="2980103"/>
    <lineage>
        <taxon>Bacteria</taxon>
        <taxon>Bacillati</taxon>
        <taxon>Bacillota</taxon>
        <taxon>Bacilli</taxon>
        <taxon>Bacillales</taxon>
        <taxon>Bacillaceae</taxon>
        <taxon>Alkalihalobacterium</taxon>
    </lineage>
</organism>
<dbReference type="PANTHER" id="PTHR43003:SF5">
    <property type="entry name" value="DNA-3-METHYLADENINE GLYCOSYLASE"/>
    <property type="match status" value="1"/>
</dbReference>
<accession>A0ABT5VKJ5</accession>
<dbReference type="EMBL" id="JAOTPO010000014">
    <property type="protein sequence ID" value="MDE5415272.1"/>
    <property type="molecule type" value="Genomic_DNA"/>
</dbReference>
<proteinExistence type="predicted"/>
<reference evidence="6" key="1">
    <citation type="submission" date="2024-05" db="EMBL/GenBank/DDBJ databases">
        <title>Alkalihalobacillus sp. strain MEB203 novel alkaliphilic bacterium from Lonar Lake, India.</title>
        <authorList>
            <person name="Joshi A."/>
            <person name="Thite S."/>
            <person name="Mengade P."/>
        </authorList>
    </citation>
    <scope>NUCLEOTIDE SEQUENCE</scope>
    <source>
        <strain evidence="6">MEB 203</strain>
    </source>
</reference>
<dbReference type="CDD" id="cd00056">
    <property type="entry name" value="ENDO3c"/>
    <property type="match status" value="1"/>
</dbReference>
<feature type="domain" description="HhH-GPD" evidence="5">
    <location>
        <begin position="124"/>
        <end position="284"/>
    </location>
</feature>
<protein>
    <recommendedName>
        <fullName evidence="2">DNA-3-methyladenine glycosylase II</fullName>
        <ecNumber evidence="2">3.2.2.21</ecNumber>
    </recommendedName>
</protein>